<dbReference type="CDD" id="cd02241">
    <property type="entry name" value="cupin_OxOx"/>
    <property type="match status" value="1"/>
</dbReference>
<keyword evidence="4" id="KW-0479">Metal-binding</keyword>
<dbReference type="GO" id="GO:0030145">
    <property type="term" value="F:manganese ion binding"/>
    <property type="evidence" value="ECO:0007669"/>
    <property type="project" value="InterPro"/>
</dbReference>
<dbReference type="OrthoDB" id="1921208at2759"/>
<proteinExistence type="inferred from homology"/>
<evidence type="ECO:0000313" key="9">
    <source>
        <dbReference type="Proteomes" id="UP000799771"/>
    </source>
</evidence>
<dbReference type="AlphaFoldDB" id="A0A6A6AVN2"/>
<gene>
    <name evidence="8" type="ORF">P153DRAFT_352566</name>
</gene>
<dbReference type="Pfam" id="PF00190">
    <property type="entry name" value="Cupin_1"/>
    <property type="match status" value="1"/>
</dbReference>
<name>A0A6A6AVN2_9PLEO</name>
<dbReference type="Gene3D" id="2.60.120.10">
    <property type="entry name" value="Jelly Rolls"/>
    <property type="match status" value="1"/>
</dbReference>
<evidence type="ECO:0000256" key="3">
    <source>
        <dbReference type="ARBA" id="ARBA00022525"/>
    </source>
</evidence>
<accession>A0A6A6AVN2</accession>
<dbReference type="PANTHER" id="PTHR31238">
    <property type="entry name" value="GERMIN-LIKE PROTEIN SUBFAMILY 3 MEMBER 3"/>
    <property type="match status" value="1"/>
</dbReference>
<evidence type="ECO:0000313" key="8">
    <source>
        <dbReference type="EMBL" id="KAF2134591.1"/>
    </source>
</evidence>
<dbReference type="SMART" id="SM00835">
    <property type="entry name" value="Cupin_1"/>
    <property type="match status" value="1"/>
</dbReference>
<feature type="chain" id="PRO_5025553016" evidence="6">
    <location>
        <begin position="18"/>
        <end position="223"/>
    </location>
</feature>
<feature type="signal peptide" evidence="6">
    <location>
        <begin position="1"/>
        <end position="17"/>
    </location>
</feature>
<dbReference type="SUPFAM" id="SSF51182">
    <property type="entry name" value="RmlC-like cupins"/>
    <property type="match status" value="1"/>
</dbReference>
<dbReference type="Proteomes" id="UP000799771">
    <property type="component" value="Unassembled WGS sequence"/>
</dbReference>
<sequence>MFTPLTLLALLLPLTHASKSRTVNPDLNAQLLTAATNYDRNTLLPADSDWYYDFFKHPYYNSTVGSVIAADAATFPALAGQGISISLLTLGPCSMLPPHLHPRATNLVTAISGNTTSYMIGENGVRTVKVNLIPMRMTIFPRASLHVMQNNGCEPSVLISALNSEDSGTLNILNSLWTIPRDIIQAAFGNAGLDTEDLGESIPDVGTGAVAGSAECKLRCGIA</sequence>
<dbReference type="RefSeq" id="XP_033528978.1">
    <property type="nucleotide sequence ID" value="XM_033666387.1"/>
</dbReference>
<comment type="subcellular location">
    <subcellularLocation>
        <location evidence="1">Secreted</location>
    </subcellularLocation>
</comment>
<feature type="domain" description="Cupin type-1" evidence="7">
    <location>
        <begin position="52"/>
        <end position="199"/>
    </location>
</feature>
<evidence type="ECO:0000256" key="5">
    <source>
        <dbReference type="ARBA" id="ARBA00023211"/>
    </source>
</evidence>
<dbReference type="InterPro" id="IPR014710">
    <property type="entry name" value="RmlC-like_jellyroll"/>
</dbReference>
<evidence type="ECO:0000256" key="4">
    <source>
        <dbReference type="ARBA" id="ARBA00022723"/>
    </source>
</evidence>
<dbReference type="InterPro" id="IPR001929">
    <property type="entry name" value="Germin"/>
</dbReference>
<organism evidence="8 9">
    <name type="scientific">Dothidotthia symphoricarpi CBS 119687</name>
    <dbReference type="NCBI Taxonomy" id="1392245"/>
    <lineage>
        <taxon>Eukaryota</taxon>
        <taxon>Fungi</taxon>
        <taxon>Dikarya</taxon>
        <taxon>Ascomycota</taxon>
        <taxon>Pezizomycotina</taxon>
        <taxon>Dothideomycetes</taxon>
        <taxon>Pleosporomycetidae</taxon>
        <taxon>Pleosporales</taxon>
        <taxon>Dothidotthiaceae</taxon>
        <taxon>Dothidotthia</taxon>
    </lineage>
</organism>
<evidence type="ECO:0000256" key="6">
    <source>
        <dbReference type="SAM" id="SignalP"/>
    </source>
</evidence>
<dbReference type="InterPro" id="IPR006045">
    <property type="entry name" value="Cupin_1"/>
</dbReference>
<keyword evidence="6" id="KW-0732">Signal</keyword>
<keyword evidence="3" id="KW-0964">Secreted</keyword>
<dbReference type="GO" id="GO:0005576">
    <property type="term" value="C:extracellular region"/>
    <property type="evidence" value="ECO:0007669"/>
    <property type="project" value="UniProtKB-SubCell"/>
</dbReference>
<protein>
    <submittedName>
        <fullName evidence="8">RmlC-like cupin</fullName>
    </submittedName>
</protein>
<reference evidence="8" key="1">
    <citation type="journal article" date="2020" name="Stud. Mycol.">
        <title>101 Dothideomycetes genomes: a test case for predicting lifestyles and emergence of pathogens.</title>
        <authorList>
            <person name="Haridas S."/>
            <person name="Albert R."/>
            <person name="Binder M."/>
            <person name="Bloem J."/>
            <person name="Labutti K."/>
            <person name="Salamov A."/>
            <person name="Andreopoulos B."/>
            <person name="Baker S."/>
            <person name="Barry K."/>
            <person name="Bills G."/>
            <person name="Bluhm B."/>
            <person name="Cannon C."/>
            <person name="Castanera R."/>
            <person name="Culley D."/>
            <person name="Daum C."/>
            <person name="Ezra D."/>
            <person name="Gonzalez J."/>
            <person name="Henrissat B."/>
            <person name="Kuo A."/>
            <person name="Liang C."/>
            <person name="Lipzen A."/>
            <person name="Lutzoni F."/>
            <person name="Magnuson J."/>
            <person name="Mondo S."/>
            <person name="Nolan M."/>
            <person name="Ohm R."/>
            <person name="Pangilinan J."/>
            <person name="Park H.-J."/>
            <person name="Ramirez L."/>
            <person name="Alfaro M."/>
            <person name="Sun H."/>
            <person name="Tritt A."/>
            <person name="Yoshinaga Y."/>
            <person name="Zwiers L.-H."/>
            <person name="Turgeon B."/>
            <person name="Goodwin S."/>
            <person name="Spatafora J."/>
            <person name="Crous P."/>
            <person name="Grigoriev I."/>
        </authorList>
    </citation>
    <scope>NUCLEOTIDE SEQUENCE</scope>
    <source>
        <strain evidence="8">CBS 119687</strain>
    </source>
</reference>
<evidence type="ECO:0000256" key="1">
    <source>
        <dbReference type="ARBA" id="ARBA00004613"/>
    </source>
</evidence>
<dbReference type="InterPro" id="IPR011051">
    <property type="entry name" value="RmlC_Cupin_sf"/>
</dbReference>
<comment type="similarity">
    <text evidence="2">Belongs to the germin family.</text>
</comment>
<dbReference type="EMBL" id="ML977497">
    <property type="protein sequence ID" value="KAF2134591.1"/>
    <property type="molecule type" value="Genomic_DNA"/>
</dbReference>
<dbReference type="GeneID" id="54406819"/>
<evidence type="ECO:0000256" key="2">
    <source>
        <dbReference type="ARBA" id="ARBA00007456"/>
    </source>
</evidence>
<keyword evidence="9" id="KW-1185">Reference proteome</keyword>
<keyword evidence="5" id="KW-0464">Manganese</keyword>
<evidence type="ECO:0000259" key="7">
    <source>
        <dbReference type="SMART" id="SM00835"/>
    </source>
</evidence>